<name>A0A4Z2G865_9TELE</name>
<gene>
    <name evidence="2" type="ORF">EYF80_041021</name>
</gene>
<evidence type="ECO:0000313" key="3">
    <source>
        <dbReference type="Proteomes" id="UP000314294"/>
    </source>
</evidence>
<feature type="region of interest" description="Disordered" evidence="1">
    <location>
        <begin position="57"/>
        <end position="82"/>
    </location>
</feature>
<organism evidence="2 3">
    <name type="scientific">Liparis tanakae</name>
    <name type="common">Tanaka's snailfish</name>
    <dbReference type="NCBI Taxonomy" id="230148"/>
    <lineage>
        <taxon>Eukaryota</taxon>
        <taxon>Metazoa</taxon>
        <taxon>Chordata</taxon>
        <taxon>Craniata</taxon>
        <taxon>Vertebrata</taxon>
        <taxon>Euteleostomi</taxon>
        <taxon>Actinopterygii</taxon>
        <taxon>Neopterygii</taxon>
        <taxon>Teleostei</taxon>
        <taxon>Neoteleostei</taxon>
        <taxon>Acanthomorphata</taxon>
        <taxon>Eupercaria</taxon>
        <taxon>Perciformes</taxon>
        <taxon>Cottioidei</taxon>
        <taxon>Cottales</taxon>
        <taxon>Liparidae</taxon>
        <taxon>Liparis</taxon>
    </lineage>
</organism>
<evidence type="ECO:0000313" key="2">
    <source>
        <dbReference type="EMBL" id="TNN48782.1"/>
    </source>
</evidence>
<comment type="caution">
    <text evidence="2">The sequence shown here is derived from an EMBL/GenBank/DDBJ whole genome shotgun (WGS) entry which is preliminary data.</text>
</comment>
<proteinExistence type="predicted"/>
<dbReference type="AlphaFoldDB" id="A0A4Z2G865"/>
<feature type="compositionally biased region" description="Polar residues" evidence="1">
    <location>
        <begin position="63"/>
        <end position="76"/>
    </location>
</feature>
<evidence type="ECO:0000256" key="1">
    <source>
        <dbReference type="SAM" id="MobiDB-lite"/>
    </source>
</evidence>
<dbReference type="Proteomes" id="UP000314294">
    <property type="component" value="Unassembled WGS sequence"/>
</dbReference>
<protein>
    <submittedName>
        <fullName evidence="2">Uncharacterized protein</fullName>
    </submittedName>
</protein>
<sequence length="82" mass="9126">MSSLESHIFSMSSASSFLWTGALSCQQEFGVDVALLEQVLQPLEPQVQKAQHVVLKHDKRPQTKSTRPVNAFQNKAATREMA</sequence>
<keyword evidence="3" id="KW-1185">Reference proteome</keyword>
<dbReference type="EMBL" id="SRLO01000682">
    <property type="protein sequence ID" value="TNN48782.1"/>
    <property type="molecule type" value="Genomic_DNA"/>
</dbReference>
<accession>A0A4Z2G865</accession>
<reference evidence="2 3" key="1">
    <citation type="submission" date="2019-03" db="EMBL/GenBank/DDBJ databases">
        <title>First draft genome of Liparis tanakae, snailfish: a comprehensive survey of snailfish specific genes.</title>
        <authorList>
            <person name="Kim W."/>
            <person name="Song I."/>
            <person name="Jeong J.-H."/>
            <person name="Kim D."/>
            <person name="Kim S."/>
            <person name="Ryu S."/>
            <person name="Song J.Y."/>
            <person name="Lee S.K."/>
        </authorList>
    </citation>
    <scope>NUCLEOTIDE SEQUENCE [LARGE SCALE GENOMIC DNA]</scope>
    <source>
        <tissue evidence="2">Muscle</tissue>
    </source>
</reference>